<dbReference type="Gene3D" id="3.30.1490.300">
    <property type="match status" value="1"/>
</dbReference>
<dbReference type="PIRSF" id="PIRSF019169">
    <property type="entry name" value="PilM"/>
    <property type="match status" value="1"/>
</dbReference>
<dbReference type="InterPro" id="IPR050696">
    <property type="entry name" value="FtsA/MreB"/>
</dbReference>
<protein>
    <submittedName>
        <fullName evidence="1">Type IV pilus assembly protein PilM</fullName>
    </submittedName>
</protein>
<organism evidence="1 2">
    <name type="scientific">Cryobacterium lyxosi</name>
    <dbReference type="NCBI Taxonomy" id="1259228"/>
    <lineage>
        <taxon>Bacteria</taxon>
        <taxon>Bacillati</taxon>
        <taxon>Actinomycetota</taxon>
        <taxon>Actinomycetes</taxon>
        <taxon>Micrococcales</taxon>
        <taxon>Microbacteriaceae</taxon>
        <taxon>Cryobacterium</taxon>
    </lineage>
</organism>
<dbReference type="Pfam" id="PF11104">
    <property type="entry name" value="PilM_2"/>
    <property type="match status" value="2"/>
</dbReference>
<dbReference type="EMBL" id="SOGT01000019">
    <property type="protein sequence ID" value="TFD22780.1"/>
    <property type="molecule type" value="Genomic_DNA"/>
</dbReference>
<dbReference type="InterPro" id="IPR043129">
    <property type="entry name" value="ATPase_NBD"/>
</dbReference>
<dbReference type="PANTHER" id="PTHR32432:SF3">
    <property type="entry name" value="ETHANOLAMINE UTILIZATION PROTEIN EUTJ"/>
    <property type="match status" value="1"/>
</dbReference>
<gene>
    <name evidence="1" type="primary">pilM</name>
    <name evidence="1" type="ORF">E3T27_16020</name>
</gene>
<evidence type="ECO:0000313" key="2">
    <source>
        <dbReference type="Proteomes" id="UP000298424"/>
    </source>
</evidence>
<comment type="caution">
    <text evidence="1">The sequence shown here is derived from an EMBL/GenBank/DDBJ whole genome shotgun (WGS) entry which is preliminary data.</text>
</comment>
<dbReference type="SUPFAM" id="SSF53067">
    <property type="entry name" value="Actin-like ATPase domain"/>
    <property type="match status" value="2"/>
</dbReference>
<sequence>MTRHVVGIDIGRASLRAIELADADREQPTIVRFHEEALPDGAVGRGEVLEPNTVASQLKRLWAGGKFTSKNVVIGMGNHRVVARDLTVPAQSIRSIRESLPFQVQDLLSVPVSEALLDFYPIKAVPGDGQSGPQLNGLLIAAVKEVVLRNVRAVQLAGLNPVAVDLIPFALSRAIRRGRPTDDVVAQIDVGAGTTSIVITAGGVPQFVRLIPAGGDDLTQALSARLDLPVDQAEALKRASSIGSGGLLPGSSADAAGPAESAATAAVVIHEGVSELLASLRNTVNYFIHTRSDLPVTRIVLTGGGARLGGFAAQLAELTRLPVAPPNPTGGLAVGRGVDAERLMNSGGDYLVALGLALGRTP</sequence>
<dbReference type="InterPro" id="IPR005883">
    <property type="entry name" value="PilM"/>
</dbReference>
<dbReference type="Gene3D" id="3.30.420.40">
    <property type="match status" value="2"/>
</dbReference>
<dbReference type="RefSeq" id="WP_134573988.1">
    <property type="nucleotide sequence ID" value="NZ_SOGT01000019.1"/>
</dbReference>
<accession>A0A4R8Z7T1</accession>
<proteinExistence type="predicted"/>
<evidence type="ECO:0000313" key="1">
    <source>
        <dbReference type="EMBL" id="TFD22780.1"/>
    </source>
</evidence>
<dbReference type="NCBIfam" id="TIGR01175">
    <property type="entry name" value="pilM"/>
    <property type="match status" value="1"/>
</dbReference>
<dbReference type="AlphaFoldDB" id="A0A4R8Z7T1"/>
<keyword evidence="2" id="KW-1185">Reference proteome</keyword>
<name>A0A4R8Z7T1_9MICO</name>
<dbReference type="OrthoDB" id="1926201at2"/>
<reference evidence="1 2" key="1">
    <citation type="submission" date="2019-03" db="EMBL/GenBank/DDBJ databases">
        <title>Genomics of glacier-inhabiting Cryobacterium strains.</title>
        <authorList>
            <person name="Liu Q."/>
            <person name="Xin Y.-H."/>
        </authorList>
    </citation>
    <scope>NUCLEOTIDE SEQUENCE [LARGE SCALE GENOMIC DNA]</scope>
    <source>
        <strain evidence="1 2">TMT1-1</strain>
    </source>
</reference>
<dbReference type="CDD" id="cd24049">
    <property type="entry name" value="ASKHA_NBD_PilM"/>
    <property type="match status" value="1"/>
</dbReference>
<dbReference type="Proteomes" id="UP000298424">
    <property type="component" value="Unassembled WGS sequence"/>
</dbReference>
<dbReference type="PANTHER" id="PTHR32432">
    <property type="entry name" value="CELL DIVISION PROTEIN FTSA-RELATED"/>
    <property type="match status" value="1"/>
</dbReference>